<dbReference type="PANTHER" id="PTHR23351:SF56">
    <property type="entry name" value="KAYAK"/>
    <property type="match status" value="1"/>
</dbReference>
<organism evidence="10 11">
    <name type="scientific">Megalurothrips usitatus</name>
    <name type="common">bean blossom thrips</name>
    <dbReference type="NCBI Taxonomy" id="439358"/>
    <lineage>
        <taxon>Eukaryota</taxon>
        <taxon>Metazoa</taxon>
        <taxon>Ecdysozoa</taxon>
        <taxon>Arthropoda</taxon>
        <taxon>Hexapoda</taxon>
        <taxon>Insecta</taxon>
        <taxon>Pterygota</taxon>
        <taxon>Neoptera</taxon>
        <taxon>Paraneoptera</taxon>
        <taxon>Thysanoptera</taxon>
        <taxon>Terebrantia</taxon>
        <taxon>Thripoidea</taxon>
        <taxon>Thripidae</taxon>
        <taxon>Megalurothrips</taxon>
    </lineage>
</organism>
<evidence type="ECO:0000256" key="4">
    <source>
        <dbReference type="ARBA" id="ARBA00023159"/>
    </source>
</evidence>
<keyword evidence="3" id="KW-0238">DNA-binding</keyword>
<keyword evidence="4" id="KW-0010">Activator</keyword>
<feature type="coiled-coil region" evidence="7">
    <location>
        <begin position="214"/>
        <end position="248"/>
    </location>
</feature>
<dbReference type="PANTHER" id="PTHR23351">
    <property type="entry name" value="FOS TRANSCRIPTION FACTOR-RELATED"/>
    <property type="match status" value="1"/>
</dbReference>
<feature type="domain" description="BZIP" evidence="9">
    <location>
        <begin position="182"/>
        <end position="245"/>
    </location>
</feature>
<dbReference type="PRINTS" id="PR00042">
    <property type="entry name" value="LEUZIPPRFOS"/>
</dbReference>
<dbReference type="GO" id="GO:0005634">
    <property type="term" value="C:nucleus"/>
    <property type="evidence" value="ECO:0007669"/>
    <property type="project" value="UniProtKB-ARBA"/>
</dbReference>
<dbReference type="SMART" id="SM00338">
    <property type="entry name" value="BRLZ"/>
    <property type="match status" value="1"/>
</dbReference>
<evidence type="ECO:0000256" key="6">
    <source>
        <dbReference type="ARBA" id="ARBA00044005"/>
    </source>
</evidence>
<keyword evidence="2" id="KW-0805">Transcription regulation</keyword>
<evidence type="ECO:0000313" key="11">
    <source>
        <dbReference type="Proteomes" id="UP001075354"/>
    </source>
</evidence>
<dbReference type="InterPro" id="IPR000837">
    <property type="entry name" value="AP-1"/>
</dbReference>
<dbReference type="InterPro" id="IPR046347">
    <property type="entry name" value="bZIP_sf"/>
</dbReference>
<feature type="region of interest" description="Disordered" evidence="8">
    <location>
        <begin position="275"/>
        <end position="308"/>
    </location>
</feature>
<feature type="compositionally biased region" description="Low complexity" evidence="8">
    <location>
        <begin position="153"/>
        <end position="162"/>
    </location>
</feature>
<accession>A0AAV7XT92</accession>
<dbReference type="PROSITE" id="PS50217">
    <property type="entry name" value="BZIP"/>
    <property type="match status" value="1"/>
</dbReference>
<gene>
    <name evidence="10" type="ORF">ONE63_006065</name>
</gene>
<name>A0AAV7XT92_9NEOP</name>
<keyword evidence="5" id="KW-0804">Transcription</keyword>
<sequence>MDYYQAAPDLPSMLMQELCQQGLGHGLQGLQGLQGLPTGVQTTTTPTLTLTPTTLRCFAATADLLSGMMDDDQPTYHNAAGFEPPIVQPSSSSYMNMVDAKAWQGGSVTTMPTLTALPALPAGACAANTGPSMPAVSLATTSPSPSPSPSPPAMAAASTTPPRRNVGGRRPTKAKGISPEEEERRQVRRERNKQAAARCRKRRMDHTNSLVKETEGLEHKKQGLQVEIQELNRQLEELSYILKKHVCRHPHPNERSVSPPDIKPQFIEVKQERLDTDLEPPAKRPMLSMPAPSVQPKPSRPTSLPVASHTNLRSTASEIAGISITTPSTGIPLNFDSLMDGGTGLTPVSGPLVPSCSSQQRNQNCVDLASPDSNISNKLVSL</sequence>
<dbReference type="Proteomes" id="UP001075354">
    <property type="component" value="Chromosome 3"/>
</dbReference>
<dbReference type="Pfam" id="PF00170">
    <property type="entry name" value="bZIP_1"/>
    <property type="match status" value="1"/>
</dbReference>
<dbReference type="SUPFAM" id="SSF57959">
    <property type="entry name" value="Leucine zipper domain"/>
    <property type="match status" value="1"/>
</dbReference>
<dbReference type="FunFam" id="1.20.5.170:FF:000006">
    <property type="entry name" value="fos-related antigen 2 isoform X1"/>
    <property type="match status" value="1"/>
</dbReference>
<evidence type="ECO:0000256" key="5">
    <source>
        <dbReference type="ARBA" id="ARBA00023163"/>
    </source>
</evidence>
<protein>
    <recommendedName>
        <fullName evidence="9">BZIP domain-containing protein</fullName>
    </recommendedName>
</protein>
<comment type="similarity">
    <text evidence="1">Belongs to the bZIP family. Fos subfamily.</text>
</comment>
<evidence type="ECO:0000256" key="1">
    <source>
        <dbReference type="ARBA" id="ARBA00007619"/>
    </source>
</evidence>
<evidence type="ECO:0000259" key="9">
    <source>
        <dbReference type="PROSITE" id="PS50217"/>
    </source>
</evidence>
<keyword evidence="11" id="KW-1185">Reference proteome</keyword>
<dbReference type="GO" id="GO:0000978">
    <property type="term" value="F:RNA polymerase II cis-regulatory region sequence-specific DNA binding"/>
    <property type="evidence" value="ECO:0007669"/>
    <property type="project" value="TreeGrafter"/>
</dbReference>
<evidence type="ECO:0000256" key="7">
    <source>
        <dbReference type="SAM" id="Coils"/>
    </source>
</evidence>
<dbReference type="Gene3D" id="1.20.5.170">
    <property type="match status" value="1"/>
</dbReference>
<dbReference type="InterPro" id="IPR004827">
    <property type="entry name" value="bZIP"/>
</dbReference>
<dbReference type="EMBL" id="JAPTSV010000003">
    <property type="protein sequence ID" value="KAJ1529265.1"/>
    <property type="molecule type" value="Genomic_DNA"/>
</dbReference>
<dbReference type="CDD" id="cd14721">
    <property type="entry name" value="bZIP_Fos"/>
    <property type="match status" value="1"/>
</dbReference>
<reference evidence="10" key="1">
    <citation type="submission" date="2022-12" db="EMBL/GenBank/DDBJ databases">
        <title>Chromosome-level genome assembly of the bean flower thrips Megalurothrips usitatus.</title>
        <authorList>
            <person name="Ma L."/>
            <person name="Liu Q."/>
            <person name="Li H."/>
            <person name="Cai W."/>
        </authorList>
    </citation>
    <scope>NUCLEOTIDE SEQUENCE</scope>
    <source>
        <strain evidence="10">Cailab_2022a</strain>
    </source>
</reference>
<proteinExistence type="inferred from homology"/>
<dbReference type="GO" id="GO:0000981">
    <property type="term" value="F:DNA-binding transcription factor activity, RNA polymerase II-specific"/>
    <property type="evidence" value="ECO:0007669"/>
    <property type="project" value="TreeGrafter"/>
</dbReference>
<comment type="caution">
    <text evidence="10">The sequence shown here is derived from an EMBL/GenBank/DDBJ whole genome shotgun (WGS) entry which is preliminary data.</text>
</comment>
<evidence type="ECO:0000313" key="10">
    <source>
        <dbReference type="EMBL" id="KAJ1529265.1"/>
    </source>
</evidence>
<dbReference type="AlphaFoldDB" id="A0AAV7XT92"/>
<feature type="region of interest" description="Disordered" evidence="8">
    <location>
        <begin position="135"/>
        <end position="203"/>
    </location>
</feature>
<evidence type="ECO:0000256" key="8">
    <source>
        <dbReference type="SAM" id="MobiDB-lite"/>
    </source>
</evidence>
<comment type="subunit">
    <text evidence="6">Homodimer. Heterodimer with Jra. The kay-Jra heterodimer binds more stably to the AP-1 site than either of the two proteins alone.</text>
</comment>
<evidence type="ECO:0000256" key="3">
    <source>
        <dbReference type="ARBA" id="ARBA00023125"/>
    </source>
</evidence>
<evidence type="ECO:0000256" key="2">
    <source>
        <dbReference type="ARBA" id="ARBA00023015"/>
    </source>
</evidence>
<dbReference type="PROSITE" id="PS00036">
    <property type="entry name" value="BZIP_BASIC"/>
    <property type="match status" value="1"/>
</dbReference>
<keyword evidence="7" id="KW-0175">Coiled coil</keyword>